<organism evidence="1 2">
    <name type="scientific">Halteria grandinella</name>
    <dbReference type="NCBI Taxonomy" id="5974"/>
    <lineage>
        <taxon>Eukaryota</taxon>
        <taxon>Sar</taxon>
        <taxon>Alveolata</taxon>
        <taxon>Ciliophora</taxon>
        <taxon>Intramacronucleata</taxon>
        <taxon>Spirotrichea</taxon>
        <taxon>Stichotrichia</taxon>
        <taxon>Sporadotrichida</taxon>
        <taxon>Halteriidae</taxon>
        <taxon>Halteria</taxon>
    </lineage>
</organism>
<evidence type="ECO:0000313" key="2">
    <source>
        <dbReference type="Proteomes" id="UP000785679"/>
    </source>
</evidence>
<dbReference type="EMBL" id="RRYP01017928">
    <property type="protein sequence ID" value="TNV73873.1"/>
    <property type="molecule type" value="Genomic_DNA"/>
</dbReference>
<sequence length="78" mass="8553">MQYITEYQVARLSEVQSVRIEKSAEQPAITSASVASLQIITLGCILSRGLPMNLGKGMLALTVMIEIANRPTMMQDIQ</sequence>
<evidence type="ECO:0000313" key="1">
    <source>
        <dbReference type="EMBL" id="TNV73873.1"/>
    </source>
</evidence>
<dbReference type="AlphaFoldDB" id="A0A8J8NFK2"/>
<accession>A0A8J8NFK2</accession>
<protein>
    <submittedName>
        <fullName evidence="1">Uncharacterized protein</fullName>
    </submittedName>
</protein>
<keyword evidence="2" id="KW-1185">Reference proteome</keyword>
<proteinExistence type="predicted"/>
<comment type="caution">
    <text evidence="1">The sequence shown here is derived from an EMBL/GenBank/DDBJ whole genome shotgun (WGS) entry which is preliminary data.</text>
</comment>
<reference evidence="1" key="1">
    <citation type="submission" date="2019-06" db="EMBL/GenBank/DDBJ databases">
        <authorList>
            <person name="Zheng W."/>
        </authorList>
    </citation>
    <scope>NUCLEOTIDE SEQUENCE</scope>
    <source>
        <strain evidence="1">QDHG01</strain>
    </source>
</reference>
<dbReference type="Proteomes" id="UP000785679">
    <property type="component" value="Unassembled WGS sequence"/>
</dbReference>
<gene>
    <name evidence="1" type="ORF">FGO68_gene3397</name>
</gene>
<name>A0A8J8NFK2_HALGN</name>